<sequence length="263" mass="28119">EHRRPTSARRAAATGRPTRAPHRRSGQPDGGRAGPAEPLRPPPRPAARRPPAGAAGPGRAGARPRRRRRRGRGHPAPAGARRRRAAGGAGRDDRCRQLRDRRRLRGLPAGQAAAALDHHREQAAGGRRLRAGVRGGAAARRGAGPATGQPAGGARLRPRRAGGRSRVLRAVRAGVGAHPARRRRRPGLRADLGGPAGRAAGRHPLAQRHPVVGRGHRRGHGRAPPGRVAGLDLRRPGRGGRRRRRRLAGRAPPPRVQLHRRRV</sequence>
<dbReference type="AlphaFoldDB" id="A0A6J4L8Q1"/>
<feature type="non-terminal residue" evidence="2">
    <location>
        <position position="263"/>
    </location>
</feature>
<gene>
    <name evidence="2" type="ORF">AVDCRST_MAG48-2942</name>
</gene>
<feature type="region of interest" description="Disordered" evidence="1">
    <location>
        <begin position="1"/>
        <end position="263"/>
    </location>
</feature>
<feature type="compositionally biased region" description="Low complexity" evidence="1">
    <location>
        <begin position="189"/>
        <end position="213"/>
    </location>
</feature>
<accession>A0A6J4L8Q1</accession>
<proteinExistence type="predicted"/>
<dbReference type="EMBL" id="CADCTS010000421">
    <property type="protein sequence ID" value="CAA9326838.1"/>
    <property type="molecule type" value="Genomic_DNA"/>
</dbReference>
<feature type="compositionally biased region" description="Basic residues" evidence="1">
    <location>
        <begin position="236"/>
        <end position="248"/>
    </location>
</feature>
<evidence type="ECO:0000313" key="2">
    <source>
        <dbReference type="EMBL" id="CAA9326838.1"/>
    </source>
</evidence>
<name>A0A6J4L8Q1_9ACTN</name>
<organism evidence="2">
    <name type="scientific">uncultured Friedmanniella sp</name>
    <dbReference type="NCBI Taxonomy" id="335381"/>
    <lineage>
        <taxon>Bacteria</taxon>
        <taxon>Bacillati</taxon>
        <taxon>Actinomycetota</taxon>
        <taxon>Actinomycetes</taxon>
        <taxon>Propionibacteriales</taxon>
        <taxon>Nocardioidaceae</taxon>
        <taxon>Friedmanniella</taxon>
        <taxon>environmental samples</taxon>
    </lineage>
</organism>
<evidence type="ECO:0000256" key="1">
    <source>
        <dbReference type="SAM" id="MobiDB-lite"/>
    </source>
</evidence>
<reference evidence="2" key="1">
    <citation type="submission" date="2020-02" db="EMBL/GenBank/DDBJ databases">
        <authorList>
            <person name="Meier V. D."/>
        </authorList>
    </citation>
    <scope>NUCLEOTIDE SEQUENCE</scope>
    <source>
        <strain evidence="2">AVDCRST_MAG48</strain>
    </source>
</reference>
<feature type="compositionally biased region" description="Basic residues" evidence="1">
    <location>
        <begin position="156"/>
        <end position="169"/>
    </location>
</feature>
<feature type="compositionally biased region" description="Basic residues" evidence="1">
    <location>
        <begin position="62"/>
        <end position="73"/>
    </location>
</feature>
<feature type="non-terminal residue" evidence="2">
    <location>
        <position position="1"/>
    </location>
</feature>
<protein>
    <submittedName>
        <fullName evidence="2">Integral membrane protein</fullName>
    </submittedName>
</protein>
<feature type="compositionally biased region" description="Low complexity" evidence="1">
    <location>
        <begin position="136"/>
        <end position="155"/>
    </location>
</feature>
<feature type="compositionally biased region" description="Low complexity" evidence="1">
    <location>
        <begin position="8"/>
        <end position="18"/>
    </location>
</feature>